<dbReference type="AlphaFoldDB" id="A0A6C1TYZ9"/>
<keyword evidence="1" id="KW-0472">Membrane</keyword>
<feature type="transmembrane region" description="Helical" evidence="1">
    <location>
        <begin position="12"/>
        <end position="37"/>
    </location>
</feature>
<dbReference type="Proteomes" id="UP000336646">
    <property type="component" value="Unassembled WGS sequence"/>
</dbReference>
<protein>
    <recommendedName>
        <fullName evidence="4">Alkaline shock response membrane anchor protein AmaP</fullName>
    </recommendedName>
</protein>
<sequence length="188" mass="20194">MKSGTAAFDRVLVFVFGVLLIAAGLIPTALYFDIPYVSDVVESYDRNQLGTLPAQPWFPFALVGGFIVSLILGIWIVAANLASRSFSTKSVVPAQPDHGDTVLNVQRIAQAACDYMASTGIVAGAQSSVAMVGRRPTVTFTVTADPAYSLRESIDYLESADRDFAEACGAMDIDTVYKLHFDRISETG</sequence>
<dbReference type="OrthoDB" id="4427298at2"/>
<evidence type="ECO:0000313" key="2">
    <source>
        <dbReference type="EMBL" id="TVS26345.1"/>
    </source>
</evidence>
<dbReference type="RefSeq" id="WP_144739987.1">
    <property type="nucleotide sequence ID" value="NZ_JALXKV010000010.1"/>
</dbReference>
<accession>A0A6C1TYZ9</accession>
<evidence type="ECO:0000313" key="3">
    <source>
        <dbReference type="Proteomes" id="UP000336646"/>
    </source>
</evidence>
<keyword evidence="1" id="KW-0812">Transmembrane</keyword>
<comment type="caution">
    <text evidence="2">The sequence shown here is derived from an EMBL/GenBank/DDBJ whole genome shotgun (WGS) entry which is preliminary data.</text>
</comment>
<feature type="transmembrane region" description="Helical" evidence="1">
    <location>
        <begin position="57"/>
        <end position="79"/>
    </location>
</feature>
<dbReference type="EMBL" id="RXIR01000031">
    <property type="protein sequence ID" value="TVS26345.1"/>
    <property type="molecule type" value="Genomic_DNA"/>
</dbReference>
<name>A0A6C1TYZ9_9CORY</name>
<keyword evidence="1" id="KW-1133">Transmembrane helix</keyword>
<evidence type="ECO:0000256" key="1">
    <source>
        <dbReference type="SAM" id="Phobius"/>
    </source>
</evidence>
<proteinExistence type="predicted"/>
<evidence type="ECO:0008006" key="4">
    <source>
        <dbReference type="Google" id="ProtNLM"/>
    </source>
</evidence>
<reference evidence="2 3" key="1">
    <citation type="submission" date="2018-12" db="EMBL/GenBank/DDBJ databases">
        <title>Corynebacterium sanguinis sp. nov., a clinically-associated and environmental corynebacterium.</title>
        <authorList>
            <person name="Gonzales-Siles L."/>
            <person name="Jaen-Luchoro D."/>
            <person name="Cardew S."/>
            <person name="Inganas E."/>
            <person name="Ohlen M."/>
            <person name="Jensie-Markopolous S."/>
            <person name="Pinyeiro-Iglesias B."/>
            <person name="Molin K."/>
            <person name="Skovbjerg S."/>
            <person name="Svensson-Stadler L."/>
            <person name="Funke G."/>
            <person name="Moore E.R.B."/>
        </authorList>
    </citation>
    <scope>NUCLEOTIDE SEQUENCE [LARGE SCALE GENOMIC DNA]</scope>
    <source>
        <strain evidence="2 3">58734</strain>
    </source>
</reference>
<organism evidence="2 3">
    <name type="scientific">Corynebacterium sanguinis</name>
    <dbReference type="NCBI Taxonomy" id="2594913"/>
    <lineage>
        <taxon>Bacteria</taxon>
        <taxon>Bacillati</taxon>
        <taxon>Actinomycetota</taxon>
        <taxon>Actinomycetes</taxon>
        <taxon>Mycobacteriales</taxon>
        <taxon>Corynebacteriaceae</taxon>
        <taxon>Corynebacterium</taxon>
    </lineage>
</organism>
<gene>
    <name evidence="2" type="ORF">EKI59_10745</name>
</gene>